<feature type="transmembrane region" description="Helical" evidence="6">
    <location>
        <begin position="291"/>
        <end position="311"/>
    </location>
</feature>
<feature type="transmembrane region" description="Helical" evidence="6">
    <location>
        <begin position="49"/>
        <end position="67"/>
    </location>
</feature>
<feature type="transmembrane region" description="Helical" evidence="6">
    <location>
        <begin position="258"/>
        <end position="279"/>
    </location>
</feature>
<proteinExistence type="inferred from homology"/>
<sequence>MPYIKKEYLNNLSKYQYSGIDKSLLSKYVLQPYWTGLVKLFPMWMAPNLITLLGFLCVVANFVTVMLLDPTLSEPVPSWVYLTYALGLWVYASLDAIDGKQARRTGTSGPLGEMFDHGCDALNTALGTIISASVLGIGQSWWTLVVFLASTSNFYLSTWEEYHTGTLYLGYFSGPVEGIVMLVLLFILTGFVDGGSAFWKLSMRHILGIAPGSLTWVPDSPMNEFFNWLSIIIISANIFNSIVTVIKSSKKKNESPMKALSGLLPFIASVGLVYIWLNASPNIVTEHSTPFLVYCGCSFGYMVGRIILAHVTKAPFPYFHRIFIPLIFGTLNASLPAYFQRSPIFSLEYEFTYILLALTYSIIAYGHFAISVINDVCAYFDIWCLRIKHPKKID</sequence>
<dbReference type="InterPro" id="IPR043130">
    <property type="entry name" value="CDP-OH_PTrfase_TM_dom"/>
</dbReference>
<dbReference type="Pfam" id="PF01066">
    <property type="entry name" value="CDP-OH_P_transf"/>
    <property type="match status" value="1"/>
</dbReference>
<evidence type="ECO:0000313" key="8">
    <source>
        <dbReference type="Proteomes" id="UP001479436"/>
    </source>
</evidence>
<evidence type="ECO:0000256" key="3">
    <source>
        <dbReference type="ARBA" id="ARBA00022679"/>
    </source>
</evidence>
<keyword evidence="8" id="KW-1185">Reference proteome</keyword>
<gene>
    <name evidence="7" type="ORF">K7432_001283</name>
</gene>
<evidence type="ECO:0008006" key="9">
    <source>
        <dbReference type="Google" id="ProtNLM"/>
    </source>
</evidence>
<evidence type="ECO:0000256" key="6">
    <source>
        <dbReference type="SAM" id="Phobius"/>
    </source>
</evidence>
<comment type="similarity">
    <text evidence="2 5">Belongs to the CDP-alcohol phosphatidyltransferase class-I family.</text>
</comment>
<comment type="subcellular location">
    <subcellularLocation>
        <location evidence="1">Membrane</location>
    </subcellularLocation>
</comment>
<keyword evidence="3 5" id="KW-0808">Transferase</keyword>
<feature type="transmembrane region" description="Helical" evidence="6">
    <location>
        <begin position="118"/>
        <end position="135"/>
    </location>
</feature>
<dbReference type="PANTHER" id="PTHR10414:SF37">
    <property type="entry name" value="BB IN A BOXCAR, ISOFORM C"/>
    <property type="match status" value="1"/>
</dbReference>
<dbReference type="PANTHER" id="PTHR10414">
    <property type="entry name" value="ETHANOLAMINEPHOSPHOTRANSFERASE"/>
    <property type="match status" value="1"/>
</dbReference>
<dbReference type="InterPro" id="IPR000462">
    <property type="entry name" value="CDP-OH_P_trans"/>
</dbReference>
<evidence type="ECO:0000256" key="1">
    <source>
        <dbReference type="ARBA" id="ARBA00004370"/>
    </source>
</evidence>
<reference evidence="7 8" key="1">
    <citation type="submission" date="2023-04" db="EMBL/GenBank/DDBJ databases">
        <title>Genome of Basidiobolus ranarum AG-B5.</title>
        <authorList>
            <person name="Stajich J.E."/>
            <person name="Carter-House D."/>
            <person name="Gryganskyi A."/>
        </authorList>
    </citation>
    <scope>NUCLEOTIDE SEQUENCE [LARGE SCALE GENOMIC DNA]</scope>
    <source>
        <strain evidence="7 8">AG-B5</strain>
    </source>
</reference>
<dbReference type="InterPro" id="IPR048254">
    <property type="entry name" value="CDP_ALCOHOL_P_TRANSF_CS"/>
</dbReference>
<evidence type="ECO:0000313" key="7">
    <source>
        <dbReference type="EMBL" id="KAK9728174.1"/>
    </source>
</evidence>
<feature type="transmembrane region" description="Helical" evidence="6">
    <location>
        <begin position="168"/>
        <end position="192"/>
    </location>
</feature>
<name>A0ABR2W9V6_9FUNG</name>
<dbReference type="InterPro" id="IPR014472">
    <property type="entry name" value="CHOPT"/>
</dbReference>
<organism evidence="7 8">
    <name type="scientific">Basidiobolus ranarum</name>
    <dbReference type="NCBI Taxonomy" id="34480"/>
    <lineage>
        <taxon>Eukaryota</taxon>
        <taxon>Fungi</taxon>
        <taxon>Fungi incertae sedis</taxon>
        <taxon>Zoopagomycota</taxon>
        <taxon>Entomophthoromycotina</taxon>
        <taxon>Basidiobolomycetes</taxon>
        <taxon>Basidiobolales</taxon>
        <taxon>Basidiobolaceae</taxon>
        <taxon>Basidiobolus</taxon>
    </lineage>
</organism>
<feature type="transmembrane region" description="Helical" evidence="6">
    <location>
        <begin position="318"/>
        <end position="339"/>
    </location>
</feature>
<dbReference type="Gene3D" id="1.20.120.1760">
    <property type="match status" value="1"/>
</dbReference>
<feature type="transmembrane region" description="Helical" evidence="6">
    <location>
        <begin position="351"/>
        <end position="382"/>
    </location>
</feature>
<keyword evidence="6" id="KW-0812">Transmembrane</keyword>
<dbReference type="EMBL" id="JASJQH010006903">
    <property type="protein sequence ID" value="KAK9728174.1"/>
    <property type="molecule type" value="Genomic_DNA"/>
</dbReference>
<evidence type="ECO:0000256" key="4">
    <source>
        <dbReference type="ARBA" id="ARBA00023136"/>
    </source>
</evidence>
<keyword evidence="6" id="KW-1133">Transmembrane helix</keyword>
<dbReference type="Proteomes" id="UP001479436">
    <property type="component" value="Unassembled WGS sequence"/>
</dbReference>
<dbReference type="PIRSF" id="PIRSF015665">
    <property type="entry name" value="CHOPT"/>
    <property type="match status" value="1"/>
</dbReference>
<dbReference type="PROSITE" id="PS00379">
    <property type="entry name" value="CDP_ALCOHOL_P_TRANSF"/>
    <property type="match status" value="1"/>
</dbReference>
<evidence type="ECO:0000256" key="2">
    <source>
        <dbReference type="ARBA" id="ARBA00010441"/>
    </source>
</evidence>
<feature type="transmembrane region" description="Helical" evidence="6">
    <location>
        <begin position="79"/>
        <end position="97"/>
    </location>
</feature>
<protein>
    <recommendedName>
        <fullName evidence="9">Choline/ethanolaminephosphotransferase</fullName>
    </recommendedName>
</protein>
<feature type="transmembrane region" description="Helical" evidence="6">
    <location>
        <begin position="225"/>
        <end position="246"/>
    </location>
</feature>
<evidence type="ECO:0000256" key="5">
    <source>
        <dbReference type="RuleBase" id="RU003750"/>
    </source>
</evidence>
<accession>A0ABR2W9V6</accession>
<comment type="caution">
    <text evidence="7">The sequence shown here is derived from an EMBL/GenBank/DDBJ whole genome shotgun (WGS) entry which is preliminary data.</text>
</comment>
<keyword evidence="4 6" id="KW-0472">Membrane</keyword>